<sequence>MAQSVKMRRFTVAIDETDYAALRELGEHQKPPVNLQYMMRLAVRELLDRCADAQLPLKLPPFPRSPR</sequence>
<reference evidence="2" key="1">
    <citation type="submission" date="2017-03" db="EMBL/GenBank/DDBJ databases">
        <authorList>
            <person name="Safronova V.I."/>
            <person name="Sazanova A.L."/>
            <person name="Chirak E.R."/>
        </authorList>
    </citation>
    <scope>NUCLEOTIDE SEQUENCE [LARGE SCALE GENOMIC DNA]</scope>
    <source>
        <strain evidence="2">Ach-343</strain>
    </source>
</reference>
<dbReference type="Proteomes" id="UP000248616">
    <property type="component" value="Unassembled WGS sequence"/>
</dbReference>
<gene>
    <name evidence="1" type="ORF">B5V02_21940</name>
</gene>
<evidence type="ECO:0008006" key="3">
    <source>
        <dbReference type="Google" id="ProtNLM"/>
    </source>
</evidence>
<dbReference type="RefSeq" id="WP_111546244.1">
    <property type="nucleotide sequence ID" value="NZ_MZXV01000050.1"/>
</dbReference>
<dbReference type="OrthoDB" id="8453809at2"/>
<protein>
    <recommendedName>
        <fullName evidence="3">CopG family transcriptional regulator</fullName>
    </recommendedName>
</protein>
<accession>A0A2W7CIX6</accession>
<comment type="caution">
    <text evidence="1">The sequence shown here is derived from an EMBL/GenBank/DDBJ whole genome shotgun (WGS) entry which is preliminary data.</text>
</comment>
<evidence type="ECO:0000313" key="2">
    <source>
        <dbReference type="Proteomes" id="UP000248616"/>
    </source>
</evidence>
<proteinExistence type="predicted"/>
<dbReference type="EMBL" id="MZXV01000050">
    <property type="protein sequence ID" value="PZV36443.1"/>
    <property type="molecule type" value="Genomic_DNA"/>
</dbReference>
<evidence type="ECO:0000313" key="1">
    <source>
        <dbReference type="EMBL" id="PZV36443.1"/>
    </source>
</evidence>
<name>A0A2W7CIX6_9HYPH</name>
<keyword evidence="2" id="KW-1185">Reference proteome</keyword>
<organism evidence="1 2">
    <name type="scientific">Mesorhizobium kowhaii</name>
    <dbReference type="NCBI Taxonomy" id="1300272"/>
    <lineage>
        <taxon>Bacteria</taxon>
        <taxon>Pseudomonadati</taxon>
        <taxon>Pseudomonadota</taxon>
        <taxon>Alphaproteobacteria</taxon>
        <taxon>Hyphomicrobiales</taxon>
        <taxon>Phyllobacteriaceae</taxon>
        <taxon>Mesorhizobium</taxon>
    </lineage>
</organism>
<dbReference type="AlphaFoldDB" id="A0A2W7CIX6"/>